<dbReference type="OrthoDB" id="9798446at2"/>
<keyword evidence="5 6" id="KW-0460">Magnesium</keyword>
<protein>
    <recommendedName>
        <fullName evidence="6">Ribonuclease VapC</fullName>
        <shortName evidence="6">RNase VapC</shortName>
        <ecNumber evidence="6">3.1.-.-</ecNumber>
    </recommendedName>
    <alternativeName>
        <fullName evidence="6">Toxin VapC</fullName>
    </alternativeName>
</protein>
<dbReference type="STRING" id="655015.B1812_21075"/>
<dbReference type="AlphaFoldDB" id="A0A1W6N049"/>
<comment type="function">
    <text evidence="6">Toxic component of a toxin-antitoxin (TA) system. An RNase.</text>
</comment>
<sequence>MSLVLDSSATLAWIFGDETTKAIERVFDEVAEWGAVVPSLWRLEVANCLTAALRRGRIEEGFRRAALADLSLLDVVVDAHTDANAWGETVELAERFGLTLYDAAYVELAARRALPLATLDADMRAAGRGLGLRLLGIE</sequence>
<keyword evidence="3 6" id="KW-0479">Metal-binding</keyword>
<evidence type="ECO:0000313" key="9">
    <source>
        <dbReference type="Proteomes" id="UP000193978"/>
    </source>
</evidence>
<dbReference type="Proteomes" id="UP000193978">
    <property type="component" value="Chromosome"/>
</dbReference>
<accession>A0A1W6N049</accession>
<dbReference type="PANTHER" id="PTHR35901">
    <property type="entry name" value="RIBONUCLEASE VAPC3"/>
    <property type="match status" value="1"/>
</dbReference>
<evidence type="ECO:0000256" key="6">
    <source>
        <dbReference type="HAMAP-Rule" id="MF_00265"/>
    </source>
</evidence>
<organism evidence="8 9">
    <name type="scientific">Methylocystis bryophila</name>
    <dbReference type="NCBI Taxonomy" id="655015"/>
    <lineage>
        <taxon>Bacteria</taxon>
        <taxon>Pseudomonadati</taxon>
        <taxon>Pseudomonadota</taxon>
        <taxon>Alphaproteobacteria</taxon>
        <taxon>Hyphomicrobiales</taxon>
        <taxon>Methylocystaceae</taxon>
        <taxon>Methylocystis</taxon>
    </lineage>
</organism>
<dbReference type="GO" id="GO:0000287">
    <property type="term" value="F:magnesium ion binding"/>
    <property type="evidence" value="ECO:0007669"/>
    <property type="project" value="UniProtKB-UniRule"/>
</dbReference>
<dbReference type="EC" id="3.1.-.-" evidence="6"/>
<dbReference type="InterPro" id="IPR044153">
    <property type="entry name" value="PIN_Pae0151-like"/>
</dbReference>
<evidence type="ECO:0000256" key="1">
    <source>
        <dbReference type="ARBA" id="ARBA00022649"/>
    </source>
</evidence>
<dbReference type="InterPro" id="IPR002716">
    <property type="entry name" value="PIN_dom"/>
</dbReference>
<evidence type="ECO:0000256" key="4">
    <source>
        <dbReference type="ARBA" id="ARBA00022801"/>
    </source>
</evidence>
<keyword evidence="4 6" id="KW-0378">Hydrolase</keyword>
<dbReference type="SUPFAM" id="SSF88723">
    <property type="entry name" value="PIN domain-like"/>
    <property type="match status" value="1"/>
</dbReference>
<dbReference type="CDD" id="cd09873">
    <property type="entry name" value="PIN_Pae0151-like"/>
    <property type="match status" value="1"/>
</dbReference>
<feature type="domain" description="PIN" evidence="7">
    <location>
        <begin position="4"/>
        <end position="127"/>
    </location>
</feature>
<evidence type="ECO:0000259" key="7">
    <source>
        <dbReference type="Pfam" id="PF01850"/>
    </source>
</evidence>
<comment type="similarity">
    <text evidence="6">Belongs to the PINc/VapC protein family.</text>
</comment>
<proteinExistence type="inferred from homology"/>
<dbReference type="GO" id="GO:0004540">
    <property type="term" value="F:RNA nuclease activity"/>
    <property type="evidence" value="ECO:0007669"/>
    <property type="project" value="InterPro"/>
</dbReference>
<evidence type="ECO:0000256" key="5">
    <source>
        <dbReference type="ARBA" id="ARBA00022842"/>
    </source>
</evidence>
<feature type="binding site" evidence="6">
    <location>
        <position position="102"/>
    </location>
    <ligand>
        <name>Mg(2+)</name>
        <dbReference type="ChEBI" id="CHEBI:18420"/>
    </ligand>
</feature>
<gene>
    <name evidence="6" type="primary">vapC</name>
    <name evidence="8" type="ORF">B1812_21075</name>
</gene>
<dbReference type="PANTHER" id="PTHR35901:SF1">
    <property type="entry name" value="EXONUCLEASE VAPC9"/>
    <property type="match status" value="1"/>
</dbReference>
<evidence type="ECO:0000256" key="2">
    <source>
        <dbReference type="ARBA" id="ARBA00022722"/>
    </source>
</evidence>
<dbReference type="GO" id="GO:0090729">
    <property type="term" value="F:toxin activity"/>
    <property type="evidence" value="ECO:0007669"/>
    <property type="project" value="UniProtKB-KW"/>
</dbReference>
<dbReference type="EMBL" id="CP019948">
    <property type="protein sequence ID" value="ARN83156.1"/>
    <property type="molecule type" value="Genomic_DNA"/>
</dbReference>
<dbReference type="Gene3D" id="3.40.50.1010">
    <property type="entry name" value="5'-nuclease"/>
    <property type="match status" value="1"/>
</dbReference>
<keyword evidence="9" id="KW-1185">Reference proteome</keyword>
<keyword evidence="2 6" id="KW-0540">Nuclease</keyword>
<name>A0A1W6N049_9HYPH</name>
<dbReference type="GO" id="GO:0016787">
    <property type="term" value="F:hydrolase activity"/>
    <property type="evidence" value="ECO:0007669"/>
    <property type="project" value="UniProtKB-KW"/>
</dbReference>
<dbReference type="InterPro" id="IPR051619">
    <property type="entry name" value="TypeII_TA_RNase_PINc/VapC"/>
</dbReference>
<keyword evidence="1 6" id="KW-1277">Toxin-antitoxin system</keyword>
<feature type="binding site" evidence="6">
    <location>
        <position position="6"/>
    </location>
    <ligand>
        <name>Mg(2+)</name>
        <dbReference type="ChEBI" id="CHEBI:18420"/>
    </ligand>
</feature>
<reference evidence="8 9" key="1">
    <citation type="submission" date="2017-02" db="EMBL/GenBank/DDBJ databases">
        <authorList>
            <person name="Peterson S.W."/>
        </authorList>
    </citation>
    <scope>NUCLEOTIDE SEQUENCE [LARGE SCALE GENOMIC DNA]</scope>
    <source>
        <strain evidence="8 9">S285</strain>
    </source>
</reference>
<keyword evidence="6" id="KW-0800">Toxin</keyword>
<dbReference type="InterPro" id="IPR022907">
    <property type="entry name" value="VapC_family"/>
</dbReference>
<evidence type="ECO:0000256" key="3">
    <source>
        <dbReference type="ARBA" id="ARBA00022723"/>
    </source>
</evidence>
<evidence type="ECO:0000313" key="8">
    <source>
        <dbReference type="EMBL" id="ARN83156.1"/>
    </source>
</evidence>
<comment type="cofactor">
    <cofactor evidence="6">
        <name>Mg(2+)</name>
        <dbReference type="ChEBI" id="CHEBI:18420"/>
    </cofactor>
</comment>
<dbReference type="Pfam" id="PF01850">
    <property type="entry name" value="PIN"/>
    <property type="match status" value="1"/>
</dbReference>
<dbReference type="InterPro" id="IPR029060">
    <property type="entry name" value="PIN-like_dom_sf"/>
</dbReference>
<dbReference type="KEGG" id="mbry:B1812_21075"/>
<dbReference type="HAMAP" id="MF_00265">
    <property type="entry name" value="VapC_Nob1"/>
    <property type="match status" value="1"/>
</dbReference>